<evidence type="ECO:0000313" key="3">
    <source>
        <dbReference type="EMBL" id="KAJ3049629.1"/>
    </source>
</evidence>
<evidence type="ECO:0000313" key="4">
    <source>
        <dbReference type="Proteomes" id="UP001212841"/>
    </source>
</evidence>
<sequence>MKRLFISLLAFFTLVPNAIAYCARPAPAAPLLTTGVNKRDLTGARINYNPNGDYKTTKTTKSGATANPTTTWPSSKPKPTKLNNVTVTWYGFDDNCCPNETGLFGGTCIAFPGNPPRFHQEATETFGTYDDPQTFAAAPEQFPPGTIIYYRAVQKYFIMEDECGECVEEATQGIFHVDFWVGPQRGTNGTVFCCENALTPDGPDTIIVNPPPHLPVNTESLFTCACILTGLIQDAMCAVTQTGGVCA</sequence>
<gene>
    <name evidence="3" type="ORF">HK097_009392</name>
</gene>
<feature type="chain" id="PRO_5042233036" description="Lytic polysaccharide monooxygenase 9" evidence="2">
    <location>
        <begin position="21"/>
        <end position="247"/>
    </location>
</feature>
<proteinExistence type="predicted"/>
<keyword evidence="2" id="KW-0732">Signal</keyword>
<feature type="compositionally biased region" description="Low complexity" evidence="1">
    <location>
        <begin position="68"/>
        <end position="78"/>
    </location>
</feature>
<accession>A0AAD5S903</accession>
<organism evidence="3 4">
    <name type="scientific">Rhizophlyctis rosea</name>
    <dbReference type="NCBI Taxonomy" id="64517"/>
    <lineage>
        <taxon>Eukaryota</taxon>
        <taxon>Fungi</taxon>
        <taxon>Fungi incertae sedis</taxon>
        <taxon>Chytridiomycota</taxon>
        <taxon>Chytridiomycota incertae sedis</taxon>
        <taxon>Chytridiomycetes</taxon>
        <taxon>Rhizophlyctidales</taxon>
        <taxon>Rhizophlyctidaceae</taxon>
        <taxon>Rhizophlyctis</taxon>
    </lineage>
</organism>
<protein>
    <recommendedName>
        <fullName evidence="5">Lytic polysaccharide monooxygenase 9</fullName>
    </recommendedName>
</protein>
<feature type="region of interest" description="Disordered" evidence="1">
    <location>
        <begin position="47"/>
        <end position="78"/>
    </location>
</feature>
<evidence type="ECO:0000256" key="1">
    <source>
        <dbReference type="SAM" id="MobiDB-lite"/>
    </source>
</evidence>
<keyword evidence="4" id="KW-1185">Reference proteome</keyword>
<evidence type="ECO:0000256" key="2">
    <source>
        <dbReference type="SAM" id="SignalP"/>
    </source>
</evidence>
<feature type="signal peptide" evidence="2">
    <location>
        <begin position="1"/>
        <end position="20"/>
    </location>
</feature>
<comment type="caution">
    <text evidence="3">The sequence shown here is derived from an EMBL/GenBank/DDBJ whole genome shotgun (WGS) entry which is preliminary data.</text>
</comment>
<dbReference type="Proteomes" id="UP001212841">
    <property type="component" value="Unassembled WGS sequence"/>
</dbReference>
<dbReference type="AlphaFoldDB" id="A0AAD5S903"/>
<dbReference type="EMBL" id="JADGJD010000617">
    <property type="protein sequence ID" value="KAJ3049629.1"/>
    <property type="molecule type" value="Genomic_DNA"/>
</dbReference>
<reference evidence="3" key="1">
    <citation type="submission" date="2020-05" db="EMBL/GenBank/DDBJ databases">
        <title>Phylogenomic resolution of chytrid fungi.</title>
        <authorList>
            <person name="Stajich J.E."/>
            <person name="Amses K."/>
            <person name="Simmons R."/>
            <person name="Seto K."/>
            <person name="Myers J."/>
            <person name="Bonds A."/>
            <person name="Quandt C.A."/>
            <person name="Barry K."/>
            <person name="Liu P."/>
            <person name="Grigoriev I."/>
            <person name="Longcore J.E."/>
            <person name="James T.Y."/>
        </authorList>
    </citation>
    <scope>NUCLEOTIDE SEQUENCE</scope>
    <source>
        <strain evidence="3">JEL0318</strain>
    </source>
</reference>
<name>A0AAD5S903_9FUNG</name>
<evidence type="ECO:0008006" key="5">
    <source>
        <dbReference type="Google" id="ProtNLM"/>
    </source>
</evidence>